<dbReference type="InterPro" id="IPR036249">
    <property type="entry name" value="Thioredoxin-like_sf"/>
</dbReference>
<reference evidence="4" key="1">
    <citation type="submission" date="2013-08" db="EMBL/GenBank/DDBJ databases">
        <authorList>
            <person name="Mendez C."/>
            <person name="Richter M."/>
            <person name="Ferrer M."/>
            <person name="Sanchez J."/>
        </authorList>
    </citation>
    <scope>NUCLEOTIDE SEQUENCE</scope>
</reference>
<dbReference type="GO" id="GO:0051537">
    <property type="term" value="F:2 iron, 2 sulfur cluster binding"/>
    <property type="evidence" value="ECO:0007669"/>
    <property type="project" value="UniProtKB-KW"/>
</dbReference>
<protein>
    <submittedName>
        <fullName evidence="4">Glutaredoxin-related protein</fullName>
    </submittedName>
</protein>
<keyword evidence="1" id="KW-0408">Iron</keyword>
<evidence type="ECO:0000259" key="3">
    <source>
        <dbReference type="Pfam" id="PF00462"/>
    </source>
</evidence>
<accession>T1BI49</accession>
<gene>
    <name evidence="4" type="ORF">B1B_03669</name>
</gene>
<dbReference type="PROSITE" id="PS51354">
    <property type="entry name" value="GLUTAREDOXIN_2"/>
    <property type="match status" value="1"/>
</dbReference>
<feature type="domain" description="Glutaredoxin" evidence="3">
    <location>
        <begin position="8"/>
        <end position="62"/>
    </location>
</feature>
<dbReference type="InterPro" id="IPR004480">
    <property type="entry name" value="Monothiol_GRX-rel"/>
</dbReference>
<keyword evidence="1" id="KW-0001">2Fe-2S</keyword>
<dbReference type="Gene3D" id="3.40.30.10">
    <property type="entry name" value="Glutaredoxin"/>
    <property type="match status" value="1"/>
</dbReference>
<keyword evidence="2" id="KW-0676">Redox-active center</keyword>
<reference evidence="4" key="2">
    <citation type="journal article" date="2014" name="ISME J.">
        <title>Microbial stratification in low pH oxic and suboxic macroscopic growths along an acid mine drainage.</title>
        <authorList>
            <person name="Mendez-Garcia C."/>
            <person name="Mesa V."/>
            <person name="Sprenger R.R."/>
            <person name="Richter M."/>
            <person name="Diez M.S."/>
            <person name="Solano J."/>
            <person name="Bargiela R."/>
            <person name="Golyshina O.V."/>
            <person name="Manteca A."/>
            <person name="Ramos J.L."/>
            <person name="Gallego J.R."/>
            <person name="Llorente I."/>
            <person name="Martins Dos Santos V.A."/>
            <person name="Jensen O.N."/>
            <person name="Pelaez A.I."/>
            <person name="Sanchez J."/>
            <person name="Ferrer M."/>
        </authorList>
    </citation>
    <scope>NUCLEOTIDE SEQUENCE</scope>
</reference>
<name>T1BI49_9ZZZZ</name>
<dbReference type="EMBL" id="AUZY01002261">
    <property type="protein sequence ID" value="EQD72606.1"/>
    <property type="molecule type" value="Genomic_DNA"/>
</dbReference>
<evidence type="ECO:0000256" key="2">
    <source>
        <dbReference type="ARBA" id="ARBA00023284"/>
    </source>
</evidence>
<evidence type="ECO:0000256" key="1">
    <source>
        <dbReference type="ARBA" id="ARBA00022714"/>
    </source>
</evidence>
<dbReference type="PANTHER" id="PTHR10293">
    <property type="entry name" value="GLUTAREDOXIN FAMILY MEMBER"/>
    <property type="match status" value="1"/>
</dbReference>
<dbReference type="Pfam" id="PF00462">
    <property type="entry name" value="Glutaredoxin"/>
    <property type="match status" value="1"/>
</dbReference>
<dbReference type="PANTHER" id="PTHR10293:SF72">
    <property type="entry name" value="MONOTHIOL GLUTAREDOXIN-S14, CHLOROPLASTIC"/>
    <property type="match status" value="1"/>
</dbReference>
<dbReference type="InterPro" id="IPR002109">
    <property type="entry name" value="Glutaredoxin"/>
</dbReference>
<dbReference type="AlphaFoldDB" id="T1BI49"/>
<dbReference type="SUPFAM" id="SSF52833">
    <property type="entry name" value="Thioredoxin-like"/>
    <property type="match status" value="1"/>
</dbReference>
<evidence type="ECO:0000313" key="4">
    <source>
        <dbReference type="EMBL" id="EQD72606.1"/>
    </source>
</evidence>
<sequence length="90" mass="9669">MKGVPDAPRCGFSARAVEALRQAGARDIAWVDVLSEPETRARLPEISEWPTFPQVFIQGELIGGADITEELLASGELARKVQGALGRSHA</sequence>
<keyword evidence="1" id="KW-0479">Metal-binding</keyword>
<organism evidence="4">
    <name type="scientific">mine drainage metagenome</name>
    <dbReference type="NCBI Taxonomy" id="410659"/>
    <lineage>
        <taxon>unclassified sequences</taxon>
        <taxon>metagenomes</taxon>
        <taxon>ecological metagenomes</taxon>
    </lineage>
</organism>
<comment type="caution">
    <text evidence="4">The sequence shown here is derived from an EMBL/GenBank/DDBJ whole genome shotgun (WGS) entry which is preliminary data.</text>
</comment>
<keyword evidence="1" id="KW-0411">Iron-sulfur</keyword>
<proteinExistence type="predicted"/>